<protein>
    <submittedName>
        <fullName evidence="5">Immunoglobulin superfamily member 10</fullName>
    </submittedName>
</protein>
<dbReference type="Gene3D" id="2.60.40.10">
    <property type="entry name" value="Immunoglobulins"/>
    <property type="match status" value="2"/>
</dbReference>
<proteinExistence type="predicted"/>
<dbReference type="CDD" id="cd00096">
    <property type="entry name" value="Ig"/>
    <property type="match status" value="1"/>
</dbReference>
<dbReference type="InterPro" id="IPR007110">
    <property type="entry name" value="Ig-like_dom"/>
</dbReference>
<evidence type="ECO:0000313" key="6">
    <source>
        <dbReference type="Proteomes" id="UP001626550"/>
    </source>
</evidence>
<evidence type="ECO:0000256" key="3">
    <source>
        <dbReference type="ARBA" id="ARBA00023319"/>
    </source>
</evidence>
<comment type="caution">
    <text evidence="5">The sequence shown here is derived from an EMBL/GenBank/DDBJ whole genome shotgun (WGS) entry which is preliminary data.</text>
</comment>
<keyword evidence="1" id="KW-0732">Signal</keyword>
<dbReference type="PANTHER" id="PTHR45080:SF8">
    <property type="entry name" value="IG-LIKE DOMAIN-CONTAINING PROTEIN"/>
    <property type="match status" value="1"/>
</dbReference>
<keyword evidence="6" id="KW-1185">Reference proteome</keyword>
<dbReference type="SMART" id="SM00408">
    <property type="entry name" value="IGc2"/>
    <property type="match status" value="1"/>
</dbReference>
<dbReference type="SMART" id="SM00409">
    <property type="entry name" value="IG"/>
    <property type="match status" value="2"/>
</dbReference>
<dbReference type="PANTHER" id="PTHR45080">
    <property type="entry name" value="CONTACTIN 5"/>
    <property type="match status" value="1"/>
</dbReference>
<dbReference type="InterPro" id="IPR050958">
    <property type="entry name" value="Cell_Adh-Cytoskel_Orgn"/>
</dbReference>
<keyword evidence="2" id="KW-1015">Disulfide bond</keyword>
<evidence type="ECO:0000313" key="5">
    <source>
        <dbReference type="EMBL" id="KAL3314666.1"/>
    </source>
</evidence>
<name>A0ABD2Q7E8_9PLAT</name>
<dbReference type="InterPro" id="IPR003599">
    <property type="entry name" value="Ig_sub"/>
</dbReference>
<dbReference type="InterPro" id="IPR036179">
    <property type="entry name" value="Ig-like_dom_sf"/>
</dbReference>
<organism evidence="5 6">
    <name type="scientific">Cichlidogyrus casuarinus</name>
    <dbReference type="NCBI Taxonomy" id="1844966"/>
    <lineage>
        <taxon>Eukaryota</taxon>
        <taxon>Metazoa</taxon>
        <taxon>Spiralia</taxon>
        <taxon>Lophotrochozoa</taxon>
        <taxon>Platyhelminthes</taxon>
        <taxon>Monogenea</taxon>
        <taxon>Monopisthocotylea</taxon>
        <taxon>Dactylogyridea</taxon>
        <taxon>Ancyrocephalidae</taxon>
        <taxon>Cichlidogyrus</taxon>
    </lineage>
</organism>
<evidence type="ECO:0000256" key="1">
    <source>
        <dbReference type="ARBA" id="ARBA00022729"/>
    </source>
</evidence>
<sequence>MRDKGREYKLLWRRRGIPDDDYIVVNSTFLAPFDKNNRISLTPKTLDNLGIDLVFKKIEVEDDGVYICYFGDEEIFQWHTIRMRVLTLVEEKNGKELKLHCNITGIPKPTVWWEIFTEKERNLTIGKENSSDGAKLNYRNVDGTLVIDKLSPEMTGNYTCLASNSVGAMAHRTMVLRVICQFTI</sequence>
<gene>
    <name evidence="5" type="primary">IGSF10</name>
    <name evidence="5" type="ORF">Ciccas_006715</name>
</gene>
<accession>A0ABD2Q7E8</accession>
<dbReference type="AlphaFoldDB" id="A0ABD2Q7E8"/>
<dbReference type="Proteomes" id="UP001626550">
    <property type="component" value="Unassembled WGS sequence"/>
</dbReference>
<dbReference type="PROSITE" id="PS50835">
    <property type="entry name" value="IG_LIKE"/>
    <property type="match status" value="1"/>
</dbReference>
<dbReference type="SUPFAM" id="SSF48726">
    <property type="entry name" value="Immunoglobulin"/>
    <property type="match status" value="1"/>
</dbReference>
<keyword evidence="3" id="KW-0393">Immunoglobulin domain</keyword>
<dbReference type="InterPro" id="IPR003598">
    <property type="entry name" value="Ig_sub2"/>
</dbReference>
<reference evidence="5 6" key="1">
    <citation type="submission" date="2024-11" db="EMBL/GenBank/DDBJ databases">
        <title>Adaptive evolution of stress response genes in parasites aligns with host niche diversity.</title>
        <authorList>
            <person name="Hahn C."/>
            <person name="Resl P."/>
        </authorList>
    </citation>
    <scope>NUCLEOTIDE SEQUENCE [LARGE SCALE GENOMIC DNA]</scope>
    <source>
        <strain evidence="5">EGGRZ-B1_66</strain>
        <tissue evidence="5">Body</tissue>
    </source>
</reference>
<dbReference type="Pfam" id="PF13927">
    <property type="entry name" value="Ig_3"/>
    <property type="match status" value="1"/>
</dbReference>
<dbReference type="EMBL" id="JBJKFK010000937">
    <property type="protein sequence ID" value="KAL3314666.1"/>
    <property type="molecule type" value="Genomic_DNA"/>
</dbReference>
<dbReference type="FunFam" id="2.60.40.10:FF:000032">
    <property type="entry name" value="palladin isoform X1"/>
    <property type="match status" value="1"/>
</dbReference>
<dbReference type="InterPro" id="IPR013783">
    <property type="entry name" value="Ig-like_fold"/>
</dbReference>
<evidence type="ECO:0000256" key="2">
    <source>
        <dbReference type="ARBA" id="ARBA00023157"/>
    </source>
</evidence>
<evidence type="ECO:0000259" key="4">
    <source>
        <dbReference type="PROSITE" id="PS50835"/>
    </source>
</evidence>
<feature type="domain" description="Ig-like" evidence="4">
    <location>
        <begin position="94"/>
        <end position="175"/>
    </location>
</feature>